<organism evidence="1">
    <name type="scientific">uncultured Caudovirales phage</name>
    <dbReference type="NCBI Taxonomy" id="2100421"/>
    <lineage>
        <taxon>Viruses</taxon>
        <taxon>Duplodnaviria</taxon>
        <taxon>Heunggongvirae</taxon>
        <taxon>Uroviricota</taxon>
        <taxon>Caudoviricetes</taxon>
        <taxon>Peduoviridae</taxon>
        <taxon>Maltschvirus</taxon>
        <taxon>Maltschvirus maltsch</taxon>
    </lineage>
</organism>
<protein>
    <submittedName>
        <fullName evidence="1">Uncharacterized protein</fullName>
    </submittedName>
</protein>
<sequence>MPNKPASSFRRPLGAAPLKHAKPVKPVANKNVSLVPSYGLAFGDPASMAHVGAAEHAALQELYQRQTGTNLSDQPDVKEALTRGGLLHGVGGARGAVAGAGGLAALRKGTNPNPVFVSAMDALDYLGRQTGSFLSDNSKERQRKIAKDRKNLNPAQEAVKGAFDFVGNKIAAGAEAAWNAPGIPLPKIDVNINTANAGLSQVGGISAGELASPKVSDLAKADISLRPQRVGQNIHAAGSLAGQAAVAGIEAAAGPISRLPSPIQSLGGMRIVSSPTGQLYTPTQPTLTLGDISAGYQDMAENPNQYVDASPVDMSPLPGIAKANVAKVNQIVEAVRNGATLAQTDQMWGDTGLTGLSNMTKISMRNRAKQNGWDDAQWKKLSIADQIYRSNTNNDLFRVTLRSAVRTLGMAGSTPAGIKAATEAAALSMGGDTEQAGSVIESVLGPYATFRDQNQRLGKWAAFQTFASQNPQEFLLAVNAAGRLGSVGAGAVFRSGAIGTRAAEYGARGRNITASGASEGALRDIVIAPPREVPVPPLGGRLGRAAALRQQQRVNLDYRAVEEVLNRPVELSVGYTGRGLLGTFILTHIKKKIAESNNRFGAGYRASLYARKAGRGGRFAGNIAQGVETEIQNALLRGLGVVPDEMTRQRYAFSLMWPKIGKSEGATGAPIEITPGTLRDYFLAQIDDLEKTIVASEAEAEAINVALNKEGKIGNVLPKINRREQQKQLDLWRSQSRFFDVLDKVPVKQEIVDRLREVAKPFGERNTEIVASVLNITNEEAKRGNYIRLAAMDPAFEVGAQALKVATNVSGKAEFIMAQRAVRRLSERIQLRLTDKGYRKFTKDGKDAGFHPAAESLRQYNKDRVALIKALDTAEKRALEYGQEDLAVQYRAAREKIQAAGYESRSRMQGVQDQLKAVLDLSVESAATQADDVRVPVQPMTERLWSETIANRGPVESATSNVVGATVEMVRASELRGMEGNATTASKVAELRGQTYENPIIIDYDPRTGFAYISEGNNRLAAAADDQFIPVQVLAGKVDPAVRTGARQITEPNVLFDRSNYVPSNLYPHEIGIPVRGVNSKGTVADLPVEVQAPYLAAQAADVALQDATAVAAETLAATGKKRVDSRMIGLVQQNIELLKRDIAAQENMGIPDPKRYETLNWHLNYESRVLEGYTVAREAQAALAPLAQTRKAALAQVNKVIKENTPVLDSDGVIAAVDATAGLASVRIVRAKELGYYSIAQARGEVLDDFIARVEASDQGAVLHLMQRGEFENLGTPIRVTGGNVVEATATTRVQKGRFIESQGNLFTTGQEASGRMWQQLLVDTAELQSAEAWKAHIEKTVDAISVVVRFKDGMLQVAKAQAERDVANGVDPDVALTGAIKDQINALGIEYTDEFTVVNLRAPNALKPSNRVSLGVIPDYAPDSIADIMYRTLNERTIDPAAPGDYYLIPTAAYKALQKAIENESFRFEPGSKMARADEVVRAWRNVQLNVLPRTGFNNIVGSIILAIQAGAGPRSFYYAARALTDPKSRLGLLLGSDNRVFPVPRELRQRYYDQVTSRVGSGNIGGKRNQGVSLDNLPGPASDAVTALEYGMAGVSWWMNNMRRFNGLSEDFGRLAVWYSKAYPAAMREAELGNFMLSARRLNDNAVGFLEQMATGDPRWAASHEQWMQQSFDFLGDLHRGGQRSSVIRIAIPFWQWYAHMIKLTMFTMPVKYPGRALFLEMLGRVGDDYQQSHGVLAPYLASYVPFYSDKTMINGQPQWVTNAIDTSAWYPQATVAPLGQGQGEFGIGAIGFAEKAFTPGITNLGLLVGSLFSAAGGGSAIELDDQGFIRAAKDEFGNPIGLDSQMLNYAAHLGYLSFPLSATFMDTVGRASTSYPFHVRDKPPTDRLKLDKQHYDLWSRISDPLNNLPSWALKMTTGVKLWSQTPGQGPITYQKNVRDYEFLVEQMNREENLVRKILMQLHTGE</sequence>
<proteinExistence type="predicted"/>
<dbReference type="EMBL" id="LR797105">
    <property type="protein sequence ID" value="CAB4187675.1"/>
    <property type="molecule type" value="Genomic_DNA"/>
</dbReference>
<gene>
    <name evidence="1" type="ORF">UFOVP1158_42</name>
</gene>
<name>A0A6J5R4H3_9CAUD</name>
<reference evidence="1" key="1">
    <citation type="submission" date="2020-05" db="EMBL/GenBank/DDBJ databases">
        <authorList>
            <person name="Chiriac C."/>
            <person name="Salcher M."/>
            <person name="Ghai R."/>
            <person name="Kavagutti S V."/>
        </authorList>
    </citation>
    <scope>NUCLEOTIDE SEQUENCE</scope>
</reference>
<evidence type="ECO:0000313" key="1">
    <source>
        <dbReference type="EMBL" id="CAB4187675.1"/>
    </source>
</evidence>
<accession>A0A6J5R4H3</accession>